<dbReference type="GO" id="GO:0003899">
    <property type="term" value="F:DNA-directed RNA polymerase activity"/>
    <property type="evidence" value="ECO:0007669"/>
    <property type="project" value="UniProtKB-EC"/>
</dbReference>
<evidence type="ECO:0000256" key="2">
    <source>
        <dbReference type="ARBA" id="ARBA00012418"/>
    </source>
</evidence>
<feature type="domain" description="RNA polymerase Rpb1" evidence="8">
    <location>
        <begin position="55"/>
        <end position="201"/>
    </location>
</feature>
<dbReference type="GO" id="GO:0003677">
    <property type="term" value="F:DNA binding"/>
    <property type="evidence" value="ECO:0007669"/>
    <property type="project" value="InterPro"/>
</dbReference>
<dbReference type="Proteomes" id="UP000053766">
    <property type="component" value="Unassembled WGS sequence"/>
</dbReference>
<sequence length="246" mass="26297">MKHDCKTKNGLVVRATVEGGTIVASLESVVLSKTAASDIYNPVTKELLVKAGELIDENKVKQINIAGVCALCYGRDLAAGRIVSIGEAVGVIAAQSVGEPGTQLTMRAFHIGGVMTTGVESSNIVAPINAKIKLNNSNIIIDKIWDEIVISRSCEVVLIDSLGSEKLRYSVPYGAKLYVNEGQSVKIGGRIAEWDPYTLHIITERTGIVSYRNLKDGVSITKVMDESTGISSKVVKDWKLHSGGAN</sequence>
<comment type="function">
    <text evidence="1">DNA-dependent RNA polymerase catalyzes the transcription of DNA into RNA using the four ribonucleoside triphosphates as substrates.</text>
</comment>
<evidence type="ECO:0000256" key="1">
    <source>
        <dbReference type="ARBA" id="ARBA00004026"/>
    </source>
</evidence>
<evidence type="ECO:0000313" key="9">
    <source>
        <dbReference type="EMBL" id="KJH39733.1"/>
    </source>
</evidence>
<dbReference type="SUPFAM" id="SSF64484">
    <property type="entry name" value="beta and beta-prime subunits of DNA dependent RNA-polymerase"/>
    <property type="match status" value="1"/>
</dbReference>
<evidence type="ECO:0000256" key="5">
    <source>
        <dbReference type="ARBA" id="ARBA00022695"/>
    </source>
</evidence>
<evidence type="ECO:0000313" key="10">
    <source>
        <dbReference type="Proteomes" id="UP000053766"/>
    </source>
</evidence>
<dbReference type="PANTHER" id="PTHR19376">
    <property type="entry name" value="DNA-DIRECTED RNA POLYMERASE"/>
    <property type="match status" value="1"/>
</dbReference>
<dbReference type="Pfam" id="PF04998">
    <property type="entry name" value="RNA_pol_Rpb1_5"/>
    <property type="match status" value="1"/>
</dbReference>
<name>A0A0D8X5I1_DICVI</name>
<dbReference type="InterPro" id="IPR045867">
    <property type="entry name" value="DNA-dir_RpoC_beta_prime"/>
</dbReference>
<dbReference type="OrthoDB" id="5875666at2759"/>
<evidence type="ECO:0000256" key="7">
    <source>
        <dbReference type="ARBA" id="ARBA00048552"/>
    </source>
</evidence>
<dbReference type="EMBL" id="KN721135">
    <property type="protein sequence ID" value="KJH39733.1"/>
    <property type="molecule type" value="Genomic_DNA"/>
</dbReference>
<dbReference type="Gene3D" id="2.40.50.100">
    <property type="match status" value="2"/>
</dbReference>
<dbReference type="InterPro" id="IPR007081">
    <property type="entry name" value="RNA_pol_Rpb1_5"/>
</dbReference>
<evidence type="ECO:0000259" key="8">
    <source>
        <dbReference type="Pfam" id="PF04998"/>
    </source>
</evidence>
<protein>
    <recommendedName>
        <fullName evidence="2">DNA-directed RNA polymerase</fullName>
        <ecNumber evidence="2">2.7.7.6</ecNumber>
    </recommendedName>
</protein>
<reference evidence="10" key="2">
    <citation type="journal article" date="2016" name="Sci. Rep.">
        <title>Dictyocaulus viviparus genome, variome and transcriptome elucidate lungworm biology and support future intervention.</title>
        <authorList>
            <person name="McNulty S.N."/>
            <person name="Strube C."/>
            <person name="Rosa B.A."/>
            <person name="Martin J.C."/>
            <person name="Tyagi R."/>
            <person name="Choi Y.J."/>
            <person name="Wang Q."/>
            <person name="Hallsworth Pepin K."/>
            <person name="Zhang X."/>
            <person name="Ozersky P."/>
            <person name="Wilson R.K."/>
            <person name="Sternberg P.W."/>
            <person name="Gasser R.B."/>
            <person name="Mitreva M."/>
        </authorList>
    </citation>
    <scope>NUCLEOTIDE SEQUENCE [LARGE SCALE GENOMIC DNA]</scope>
    <source>
        <strain evidence="10">HannoverDv2000</strain>
    </source>
</reference>
<reference evidence="9 10" key="1">
    <citation type="submission" date="2013-11" db="EMBL/GenBank/DDBJ databases">
        <title>Draft genome of the bovine lungworm Dictyocaulus viviparus.</title>
        <authorList>
            <person name="Mitreva M."/>
        </authorList>
    </citation>
    <scope>NUCLEOTIDE SEQUENCE [LARGE SCALE GENOMIC DNA]</scope>
    <source>
        <strain evidence="9 10">HannoverDv2000</strain>
    </source>
</reference>
<dbReference type="STRING" id="29172.A0A0D8X5I1"/>
<comment type="catalytic activity">
    <reaction evidence="7">
        <text>RNA(n) + a ribonucleoside 5'-triphosphate = RNA(n+1) + diphosphate</text>
        <dbReference type="Rhea" id="RHEA:21248"/>
        <dbReference type="Rhea" id="RHEA-COMP:14527"/>
        <dbReference type="Rhea" id="RHEA-COMP:17342"/>
        <dbReference type="ChEBI" id="CHEBI:33019"/>
        <dbReference type="ChEBI" id="CHEBI:61557"/>
        <dbReference type="ChEBI" id="CHEBI:140395"/>
        <dbReference type="EC" id="2.7.7.6"/>
    </reaction>
</comment>
<feature type="non-terminal residue" evidence="9">
    <location>
        <position position="246"/>
    </location>
</feature>
<evidence type="ECO:0000256" key="4">
    <source>
        <dbReference type="ARBA" id="ARBA00022679"/>
    </source>
</evidence>
<accession>A0A0D8X5I1</accession>
<organism evidence="9 10">
    <name type="scientific">Dictyocaulus viviparus</name>
    <name type="common">Bovine lungworm</name>
    <dbReference type="NCBI Taxonomy" id="29172"/>
    <lineage>
        <taxon>Eukaryota</taxon>
        <taxon>Metazoa</taxon>
        <taxon>Ecdysozoa</taxon>
        <taxon>Nematoda</taxon>
        <taxon>Chromadorea</taxon>
        <taxon>Rhabditida</taxon>
        <taxon>Rhabditina</taxon>
        <taxon>Rhabditomorpha</taxon>
        <taxon>Strongyloidea</taxon>
        <taxon>Metastrongylidae</taxon>
        <taxon>Dictyocaulus</taxon>
    </lineage>
</organism>
<dbReference type="GO" id="GO:0000428">
    <property type="term" value="C:DNA-directed RNA polymerase complex"/>
    <property type="evidence" value="ECO:0007669"/>
    <property type="project" value="UniProtKB-KW"/>
</dbReference>
<keyword evidence="6" id="KW-0804">Transcription</keyword>
<gene>
    <name evidence="9" type="ORF">DICVIV_14381</name>
</gene>
<keyword evidence="10" id="KW-1185">Reference proteome</keyword>
<keyword evidence="4" id="KW-0808">Transferase</keyword>
<dbReference type="PANTHER" id="PTHR19376:SF54">
    <property type="entry name" value="DNA-DIRECTED RNA POLYMERASE SUBUNIT BETA"/>
    <property type="match status" value="1"/>
</dbReference>
<dbReference type="GO" id="GO:0006351">
    <property type="term" value="P:DNA-templated transcription"/>
    <property type="evidence" value="ECO:0007669"/>
    <property type="project" value="InterPro"/>
</dbReference>
<dbReference type="EC" id="2.7.7.6" evidence="2"/>
<dbReference type="AlphaFoldDB" id="A0A0D8X5I1"/>
<keyword evidence="3" id="KW-0240">DNA-directed RNA polymerase</keyword>
<evidence type="ECO:0000256" key="3">
    <source>
        <dbReference type="ARBA" id="ARBA00022478"/>
    </source>
</evidence>
<evidence type="ECO:0000256" key="6">
    <source>
        <dbReference type="ARBA" id="ARBA00023163"/>
    </source>
</evidence>
<proteinExistence type="predicted"/>
<keyword evidence="5" id="KW-0548">Nucleotidyltransferase</keyword>